<evidence type="ECO:0008006" key="4">
    <source>
        <dbReference type="Google" id="ProtNLM"/>
    </source>
</evidence>
<sequence>MGKMENNVTKLDFQEVAPVYTVETNEAPQAIGPYVQGKVVNGFLYASGQIALDPVTGELVGETIQEQTKQVLQNVGGILRAVDLDYDQVIKTTCFLNDIGEFVEFNQVYESFFINEKPSRSCVEVARLPKDALVEVEIVAVVK</sequence>
<reference evidence="2 3" key="1">
    <citation type="submission" date="2014-12" db="EMBL/GenBank/DDBJ databases">
        <title>Draft genome sequences of 29 type strains of Enterococci.</title>
        <authorList>
            <person name="Zhong Z."/>
            <person name="Sun Z."/>
            <person name="Liu W."/>
            <person name="Zhang W."/>
            <person name="Zhang H."/>
        </authorList>
    </citation>
    <scope>NUCLEOTIDE SEQUENCE [LARGE SCALE GENOMIC DNA]</scope>
    <source>
        <strain evidence="2 3">DSM 22802</strain>
    </source>
</reference>
<comment type="similarity">
    <text evidence="1">Belongs to the RutC family.</text>
</comment>
<dbReference type="STRING" id="319970.RV00_GL002838"/>
<dbReference type="PANTHER" id="PTHR11803">
    <property type="entry name" value="2-IMINOBUTANOATE/2-IMINOPROPANOATE DEAMINASE RIDA"/>
    <property type="match status" value="1"/>
</dbReference>
<dbReference type="Gene3D" id="3.30.1330.40">
    <property type="entry name" value="RutC-like"/>
    <property type="match status" value="1"/>
</dbReference>
<keyword evidence="3" id="KW-1185">Reference proteome</keyword>
<dbReference type="AlphaFoldDB" id="A0A1L8STW6"/>
<dbReference type="NCBIfam" id="TIGR00004">
    <property type="entry name" value="Rid family detoxifying hydrolase"/>
    <property type="match status" value="1"/>
</dbReference>
<evidence type="ECO:0000256" key="1">
    <source>
        <dbReference type="ARBA" id="ARBA00010552"/>
    </source>
</evidence>
<proteinExistence type="inferred from homology"/>
<dbReference type="GO" id="GO:0005829">
    <property type="term" value="C:cytosol"/>
    <property type="evidence" value="ECO:0007669"/>
    <property type="project" value="TreeGrafter"/>
</dbReference>
<dbReference type="FunFam" id="3.30.1330.40:FF:000001">
    <property type="entry name" value="L-PSP family endoribonuclease"/>
    <property type="match status" value="1"/>
</dbReference>
<gene>
    <name evidence="2" type="ORF">RV00_GL002838</name>
</gene>
<evidence type="ECO:0000313" key="3">
    <source>
        <dbReference type="Proteomes" id="UP000183700"/>
    </source>
</evidence>
<name>A0A1L8STW6_9ENTE</name>
<organism evidence="2 3">
    <name type="scientific">Enterococcus devriesei</name>
    <dbReference type="NCBI Taxonomy" id="319970"/>
    <lineage>
        <taxon>Bacteria</taxon>
        <taxon>Bacillati</taxon>
        <taxon>Bacillota</taxon>
        <taxon>Bacilli</taxon>
        <taxon>Lactobacillales</taxon>
        <taxon>Enterococcaceae</taxon>
        <taxon>Enterococcus</taxon>
    </lineage>
</organism>
<dbReference type="Proteomes" id="UP000183700">
    <property type="component" value="Unassembled WGS sequence"/>
</dbReference>
<dbReference type="SUPFAM" id="SSF55298">
    <property type="entry name" value="YjgF-like"/>
    <property type="match status" value="1"/>
</dbReference>
<dbReference type="InterPro" id="IPR019897">
    <property type="entry name" value="RidA_CS"/>
</dbReference>
<protein>
    <recommendedName>
        <fullName evidence="4">TdcF protein</fullName>
    </recommendedName>
</protein>
<evidence type="ECO:0000313" key="2">
    <source>
        <dbReference type="EMBL" id="OJG35284.1"/>
    </source>
</evidence>
<dbReference type="GO" id="GO:0019239">
    <property type="term" value="F:deaminase activity"/>
    <property type="evidence" value="ECO:0007669"/>
    <property type="project" value="TreeGrafter"/>
</dbReference>
<dbReference type="Pfam" id="PF01042">
    <property type="entry name" value="Ribonuc_L-PSP"/>
    <property type="match status" value="1"/>
</dbReference>
<dbReference type="PANTHER" id="PTHR11803:SF39">
    <property type="entry name" value="2-IMINOBUTANOATE_2-IMINOPROPANOATE DEAMINASE"/>
    <property type="match status" value="1"/>
</dbReference>
<dbReference type="PROSITE" id="PS01094">
    <property type="entry name" value="UPF0076"/>
    <property type="match status" value="1"/>
</dbReference>
<accession>A0A1L8STW6</accession>
<dbReference type="InterPro" id="IPR035959">
    <property type="entry name" value="RutC-like_sf"/>
</dbReference>
<comment type="caution">
    <text evidence="2">The sequence shown here is derived from an EMBL/GenBank/DDBJ whole genome shotgun (WGS) entry which is preliminary data.</text>
</comment>
<dbReference type="EMBL" id="JXKM01000007">
    <property type="protein sequence ID" value="OJG35284.1"/>
    <property type="molecule type" value="Genomic_DNA"/>
</dbReference>
<dbReference type="InterPro" id="IPR006056">
    <property type="entry name" value="RidA"/>
</dbReference>
<dbReference type="InterPro" id="IPR006175">
    <property type="entry name" value="YjgF/YER057c/UK114"/>
</dbReference>
<dbReference type="CDD" id="cd00448">
    <property type="entry name" value="YjgF_YER057c_UK114_family"/>
    <property type="match status" value="1"/>
</dbReference>